<proteinExistence type="inferred from homology"/>
<dbReference type="PANTHER" id="PTHR43785">
    <property type="entry name" value="GAMMA-GLUTAMYLPUTRESCINE SYNTHETASE"/>
    <property type="match status" value="1"/>
</dbReference>
<dbReference type="InterPro" id="IPR008146">
    <property type="entry name" value="Gln_synth_cat_dom"/>
</dbReference>
<name>A0A381YU79_9ZZZZ</name>
<dbReference type="Pfam" id="PF00120">
    <property type="entry name" value="Gln-synt_C"/>
    <property type="match status" value="1"/>
</dbReference>
<dbReference type="GO" id="GO:0006542">
    <property type="term" value="P:glutamine biosynthetic process"/>
    <property type="evidence" value="ECO:0007669"/>
    <property type="project" value="InterPro"/>
</dbReference>
<dbReference type="FunFam" id="3.30.590.10:FF:000005">
    <property type="entry name" value="Probable glutamine synthetase"/>
    <property type="match status" value="1"/>
</dbReference>
<dbReference type="GO" id="GO:0006576">
    <property type="term" value="P:biogenic amine metabolic process"/>
    <property type="evidence" value="ECO:0007669"/>
    <property type="project" value="UniProtKB-ARBA"/>
</dbReference>
<dbReference type="Gene3D" id="3.10.20.70">
    <property type="entry name" value="Glutamine synthetase, N-terminal domain"/>
    <property type="match status" value="1"/>
</dbReference>
<gene>
    <name evidence="6" type="ORF">METZ01_LOCUS133450</name>
</gene>
<feature type="domain" description="GS catalytic" evidence="5">
    <location>
        <begin position="124"/>
        <end position="460"/>
    </location>
</feature>
<dbReference type="Gene3D" id="3.30.590.10">
    <property type="entry name" value="Glutamine synthetase/guanido kinase, catalytic domain"/>
    <property type="match status" value="1"/>
</dbReference>
<dbReference type="InterPro" id="IPR036651">
    <property type="entry name" value="Gln_synt_N_sf"/>
</dbReference>
<sequence length="460" mass="51630">MLPSKGFLTLKQLAALVKKDEIDTVLVAFTDLYGRLMGKRFDAEFFLEGAAEHGTHCCDYLLTVDMEMTPVAGYRLANWERGYGDFHMAPDLPTLRVASWLQKTALVICDLRHENTEASVDEAPRTILQTQVQAAAAAGFDVLGASELEYYIFESSYRDAHTQNYADLREAGWYIEDYHALQGARLERFNQPARRHLTRSGVPVENSKGEWGLGQHELNIQYAQVLQMADRHVIFKQCLKELADSLGMSVTFMAKYADDQAGSSCHVHLSLRQGNGKAAFIGNRKLGPIHCSNTFRWFLGGWIAHALDVMVFYAPNINSYKRYKANSWAPTRLAWSHDNRTAGFRVVGSGENLRIECRIPGADCNPYLVYAAALASGLDGIANKTEPPPHFSGDLYAAQDQASLPSSLGQAIDLFERSSFARTAFGDPVVEHYVHFFRTEAAAYDVSVDNWERKRYFERI</sequence>
<reference evidence="6" key="1">
    <citation type="submission" date="2018-05" db="EMBL/GenBank/DDBJ databases">
        <authorList>
            <person name="Lanie J.A."/>
            <person name="Ng W.-L."/>
            <person name="Kazmierczak K.M."/>
            <person name="Andrzejewski T.M."/>
            <person name="Davidsen T.M."/>
            <person name="Wayne K.J."/>
            <person name="Tettelin H."/>
            <person name="Glass J.I."/>
            <person name="Rusch D."/>
            <person name="Podicherti R."/>
            <person name="Tsui H.-C.T."/>
            <person name="Winkler M.E."/>
        </authorList>
    </citation>
    <scope>NUCLEOTIDE SEQUENCE</scope>
</reference>
<dbReference type="PANTHER" id="PTHR43785:SF12">
    <property type="entry name" value="TYPE-1 GLUTAMINE SYNTHETASE 2"/>
    <property type="match status" value="1"/>
</dbReference>
<keyword evidence="3" id="KW-0547">Nucleotide-binding</keyword>
<evidence type="ECO:0000256" key="1">
    <source>
        <dbReference type="ARBA" id="ARBA00009897"/>
    </source>
</evidence>
<organism evidence="6">
    <name type="scientific">marine metagenome</name>
    <dbReference type="NCBI Taxonomy" id="408172"/>
    <lineage>
        <taxon>unclassified sequences</taxon>
        <taxon>metagenomes</taxon>
        <taxon>ecological metagenomes</taxon>
    </lineage>
</organism>
<dbReference type="SMART" id="SM01230">
    <property type="entry name" value="Gln-synt_C"/>
    <property type="match status" value="1"/>
</dbReference>
<protein>
    <recommendedName>
        <fullName evidence="5">GS catalytic domain-containing protein</fullName>
    </recommendedName>
</protein>
<evidence type="ECO:0000259" key="5">
    <source>
        <dbReference type="PROSITE" id="PS51987"/>
    </source>
</evidence>
<evidence type="ECO:0000256" key="3">
    <source>
        <dbReference type="ARBA" id="ARBA00022741"/>
    </source>
</evidence>
<keyword evidence="4" id="KW-0067">ATP-binding</keyword>
<accession>A0A381YU79</accession>
<dbReference type="EMBL" id="UINC01019079">
    <property type="protein sequence ID" value="SVA80596.1"/>
    <property type="molecule type" value="Genomic_DNA"/>
</dbReference>
<keyword evidence="2" id="KW-0436">Ligase</keyword>
<dbReference type="PROSITE" id="PS51987">
    <property type="entry name" value="GS_CATALYTIC"/>
    <property type="match status" value="1"/>
</dbReference>
<evidence type="ECO:0000256" key="2">
    <source>
        <dbReference type="ARBA" id="ARBA00022598"/>
    </source>
</evidence>
<comment type="similarity">
    <text evidence="1">Belongs to the glutamine synthetase family.</text>
</comment>
<evidence type="ECO:0000313" key="6">
    <source>
        <dbReference type="EMBL" id="SVA80596.1"/>
    </source>
</evidence>
<dbReference type="AlphaFoldDB" id="A0A381YU79"/>
<dbReference type="InterPro" id="IPR014746">
    <property type="entry name" value="Gln_synth/guanido_kin_cat_dom"/>
</dbReference>
<dbReference type="SUPFAM" id="SSF55931">
    <property type="entry name" value="Glutamine synthetase/guanido kinase"/>
    <property type="match status" value="1"/>
</dbReference>
<dbReference type="GO" id="GO:0004356">
    <property type="term" value="F:glutamine synthetase activity"/>
    <property type="evidence" value="ECO:0007669"/>
    <property type="project" value="InterPro"/>
</dbReference>
<dbReference type="GO" id="GO:0005524">
    <property type="term" value="F:ATP binding"/>
    <property type="evidence" value="ECO:0007669"/>
    <property type="project" value="UniProtKB-KW"/>
</dbReference>
<dbReference type="SUPFAM" id="SSF54368">
    <property type="entry name" value="Glutamine synthetase, N-terminal domain"/>
    <property type="match status" value="1"/>
</dbReference>
<evidence type="ECO:0000256" key="4">
    <source>
        <dbReference type="ARBA" id="ARBA00022840"/>
    </source>
</evidence>